<dbReference type="EMBL" id="BLXT01002860">
    <property type="protein sequence ID" value="GFN98468.1"/>
    <property type="molecule type" value="Genomic_DNA"/>
</dbReference>
<feature type="domain" description="C2H2-type" evidence="12">
    <location>
        <begin position="578"/>
        <end position="606"/>
    </location>
</feature>
<feature type="domain" description="C2H2-type" evidence="12">
    <location>
        <begin position="550"/>
        <end position="577"/>
    </location>
</feature>
<feature type="region of interest" description="Disordered" evidence="11">
    <location>
        <begin position="363"/>
        <end position="390"/>
    </location>
</feature>
<keyword evidence="4 9" id="KW-0863">Zinc-finger</keyword>
<evidence type="ECO:0000259" key="13">
    <source>
        <dbReference type="PROSITE" id="PS50280"/>
    </source>
</evidence>
<dbReference type="PANTHER" id="PTHR16515">
    <property type="entry name" value="PR DOMAIN ZINC FINGER PROTEIN"/>
    <property type="match status" value="1"/>
</dbReference>
<feature type="domain" description="SET" evidence="13">
    <location>
        <begin position="94"/>
        <end position="210"/>
    </location>
</feature>
<keyword evidence="2" id="KW-0479">Metal-binding</keyword>
<evidence type="ECO:0000256" key="11">
    <source>
        <dbReference type="SAM" id="MobiDB-lite"/>
    </source>
</evidence>
<dbReference type="InterPro" id="IPR013087">
    <property type="entry name" value="Znf_C2H2_type"/>
</dbReference>
<evidence type="ECO:0000256" key="7">
    <source>
        <dbReference type="ARBA" id="ARBA00023163"/>
    </source>
</evidence>
<proteinExistence type="predicted"/>
<keyword evidence="8" id="KW-0539">Nucleus</keyword>
<dbReference type="GO" id="GO:0005634">
    <property type="term" value="C:nucleus"/>
    <property type="evidence" value="ECO:0007669"/>
    <property type="project" value="UniProtKB-SubCell"/>
</dbReference>
<keyword evidence="5" id="KW-0862">Zinc</keyword>
<evidence type="ECO:0000256" key="6">
    <source>
        <dbReference type="ARBA" id="ARBA00023015"/>
    </source>
</evidence>
<feature type="region of interest" description="Disordered" evidence="11">
    <location>
        <begin position="1"/>
        <end position="30"/>
    </location>
</feature>
<comment type="subcellular location">
    <subcellularLocation>
        <location evidence="1">Nucleus</location>
    </subcellularLocation>
</comment>
<protein>
    <submittedName>
        <fullName evidence="14">Zinc finger protein plag1</fullName>
    </submittedName>
</protein>
<dbReference type="Pfam" id="PF21549">
    <property type="entry name" value="PRDM2_PR"/>
    <property type="match status" value="1"/>
</dbReference>
<feature type="compositionally biased region" description="Polar residues" evidence="11">
    <location>
        <begin position="17"/>
        <end position="30"/>
    </location>
</feature>
<dbReference type="PROSITE" id="PS50280">
    <property type="entry name" value="SET"/>
    <property type="match status" value="1"/>
</dbReference>
<evidence type="ECO:0000256" key="3">
    <source>
        <dbReference type="ARBA" id="ARBA00022737"/>
    </source>
</evidence>
<dbReference type="GO" id="GO:0008270">
    <property type="term" value="F:zinc ion binding"/>
    <property type="evidence" value="ECO:0007669"/>
    <property type="project" value="UniProtKB-KW"/>
</dbReference>
<dbReference type="Gene3D" id="2.170.270.10">
    <property type="entry name" value="SET domain"/>
    <property type="match status" value="1"/>
</dbReference>
<dbReference type="SMART" id="SM00355">
    <property type="entry name" value="ZnF_C2H2"/>
    <property type="match status" value="9"/>
</dbReference>
<keyword evidence="7" id="KW-0804">Transcription</keyword>
<feature type="region of interest" description="Disordered" evidence="11">
    <location>
        <begin position="752"/>
        <end position="786"/>
    </location>
</feature>
<dbReference type="PROSITE" id="PS50157">
    <property type="entry name" value="ZINC_FINGER_C2H2_2"/>
    <property type="match status" value="7"/>
</dbReference>
<evidence type="ECO:0000256" key="2">
    <source>
        <dbReference type="ARBA" id="ARBA00022723"/>
    </source>
</evidence>
<evidence type="ECO:0000256" key="4">
    <source>
        <dbReference type="ARBA" id="ARBA00022771"/>
    </source>
</evidence>
<gene>
    <name evidence="14" type="ORF">PoB_002497400</name>
</gene>
<feature type="compositionally biased region" description="Basic residues" evidence="11">
    <location>
        <begin position="376"/>
        <end position="386"/>
    </location>
</feature>
<dbReference type="PROSITE" id="PS00028">
    <property type="entry name" value="ZINC_FINGER_C2H2_1"/>
    <property type="match status" value="7"/>
</dbReference>
<sequence>MSILPQLFTTHPEEDSPSISQKRQSKSNLNSKINNVESLSKSTELNSVSSEQAKLVYCEECGVENIGECFIHGGNLTIALDNELPSRAFLSLPKLLALKPVKDDKNIKATGVFAKKLIKARTLFGPLEAGVCCPDQKHQCAGIDYQLKTPEGHFLILDTSDENNCNWMIFVRPAYTFSQQNVAAFQRDEHIFFVTCKDIPTGVELRVWYAAAYAKAIGKNILHPVPADDTSQKKTTKRRVRKSHKVQISTTVPKCVESELDEITQISDRSSRTSTFVCNTCNTSFERLSLLDSHVCKELEELPDTIGARRRRERLPKVLPDAPALVVVENGHTMLPCQAEEANGEEAGLPSESLIPTTATLLESTDEEASSPPVLKRSRGRPRGSKKTSDVSKNLKQYTCTFCQQMFNSKEECLAHEADSHSTVPYECPHDGCEKSFNSKFKYQRHMIVHQKPSHLSCAFCSRTFNRIDHLKNHMLVHDKNRDTFSCGICGKVYLYKSTLLFHKAKHVAEESDFLNCLVCSKVFNSKQELNVHLKTHNRYKPPVKPISKLSCPKCNKKFNSSKDIRRHMVTHTKERSFLCEHCPQTFVRKDHLRRHYTFSHKKEFYLAERKNYPFGCDACHTVFQKKEFFEYHLKSVHPQGTPTAEPSLGLTNKSKSYSLEVLVPPSSEAMDVLDSNTVHITVHKQAPQQQKRPAVKAKVSLLKQQQSQLLPLPKSVVSRTTASDPFARGTWKGEHHGVILSQGKTIASTTAVSSASTNTSPTTTTSTTSSNLPAFEQPSSSSQNQMFNPEETLAELCSAVDASLKTPTFQLLRATLELHDQRQPQPHTSLEIGAQAQNITHSDILQQALSLQQLNNQSQLPDETTTLISDNGTITQTHPGITPQVLQQLHPVSAVSQHQVQTVSPQITERPQQEQLPHHIQLQQEHPQQITQQKLFTHQEQQQPSQQLLHLFHNQRGEKSTNVMHGIHMINNLNNFTETPDNLGSGSNSNVVNLLGTKPMQWTVVKDQGNTFILPSQQQPSQQCQQQQQQSVLQQQQGFNPTDGTCIITADGRVLRANITKPDHCYATAVSIDSQQLSQLLNAATKVCPSSGMTETLLAQKPQRISGPSLTDEEATMIMAEISKTGLKESHAATTQVFGTINQSSAVTIANAEQEQQQQRQQQQIQHAEFVQQQRLQHQQQQTQLQHLKTQIELHQKQLMQRQQQLQLQQQKQQGPEPTQLSWTESVAENPVSSEVSLPNDIQFVSNPDGSLISAGPGPVGSNNSWVLQLAQSALDSQQPHQQPQIVVIPATTSNHV</sequence>
<dbReference type="GO" id="GO:0010468">
    <property type="term" value="P:regulation of gene expression"/>
    <property type="evidence" value="ECO:0007669"/>
    <property type="project" value="TreeGrafter"/>
</dbReference>
<evidence type="ECO:0000313" key="14">
    <source>
        <dbReference type="EMBL" id="GFN98468.1"/>
    </source>
</evidence>
<dbReference type="InterPro" id="IPR001214">
    <property type="entry name" value="SET_dom"/>
</dbReference>
<reference evidence="14 15" key="1">
    <citation type="journal article" date="2021" name="Elife">
        <title>Chloroplast acquisition without the gene transfer in kleptoplastic sea slugs, Plakobranchus ocellatus.</title>
        <authorList>
            <person name="Maeda T."/>
            <person name="Takahashi S."/>
            <person name="Yoshida T."/>
            <person name="Shimamura S."/>
            <person name="Takaki Y."/>
            <person name="Nagai Y."/>
            <person name="Toyoda A."/>
            <person name="Suzuki Y."/>
            <person name="Arimoto A."/>
            <person name="Ishii H."/>
            <person name="Satoh N."/>
            <person name="Nishiyama T."/>
            <person name="Hasebe M."/>
            <person name="Maruyama T."/>
            <person name="Minagawa J."/>
            <person name="Obokata J."/>
            <person name="Shigenobu S."/>
        </authorList>
    </citation>
    <scope>NUCLEOTIDE SEQUENCE [LARGE SCALE GENOMIC DNA]</scope>
</reference>
<feature type="domain" description="C2H2-type" evidence="12">
    <location>
        <begin position="456"/>
        <end position="483"/>
    </location>
</feature>
<dbReference type="Proteomes" id="UP000735302">
    <property type="component" value="Unassembled WGS sequence"/>
</dbReference>
<organism evidence="14 15">
    <name type="scientific">Plakobranchus ocellatus</name>
    <dbReference type="NCBI Taxonomy" id="259542"/>
    <lineage>
        <taxon>Eukaryota</taxon>
        <taxon>Metazoa</taxon>
        <taxon>Spiralia</taxon>
        <taxon>Lophotrochozoa</taxon>
        <taxon>Mollusca</taxon>
        <taxon>Gastropoda</taxon>
        <taxon>Heterobranchia</taxon>
        <taxon>Euthyneura</taxon>
        <taxon>Panpulmonata</taxon>
        <taxon>Sacoglossa</taxon>
        <taxon>Placobranchoidea</taxon>
        <taxon>Plakobranchidae</taxon>
        <taxon>Plakobranchus</taxon>
    </lineage>
</organism>
<evidence type="ECO:0000256" key="10">
    <source>
        <dbReference type="SAM" id="Coils"/>
    </source>
</evidence>
<feature type="domain" description="C2H2-type" evidence="12">
    <location>
        <begin position="426"/>
        <end position="455"/>
    </location>
</feature>
<dbReference type="Gene3D" id="3.30.160.60">
    <property type="entry name" value="Classic Zinc Finger"/>
    <property type="match status" value="4"/>
</dbReference>
<comment type="caution">
    <text evidence="14">The sequence shown here is derived from an EMBL/GenBank/DDBJ whole genome shotgun (WGS) entry which is preliminary data.</text>
</comment>
<feature type="domain" description="C2H2-type" evidence="12">
    <location>
        <begin position="515"/>
        <end position="542"/>
    </location>
</feature>
<dbReference type="InterPro" id="IPR046341">
    <property type="entry name" value="SET_dom_sf"/>
</dbReference>
<evidence type="ECO:0000256" key="5">
    <source>
        <dbReference type="ARBA" id="ARBA00022833"/>
    </source>
</evidence>
<feature type="compositionally biased region" description="Low complexity" evidence="11">
    <location>
        <begin position="752"/>
        <end position="771"/>
    </location>
</feature>
<keyword evidence="15" id="KW-1185">Reference proteome</keyword>
<dbReference type="PANTHER" id="PTHR16515:SF49">
    <property type="entry name" value="GASTRULA ZINC FINGER PROTEIN XLCGF49.1-LIKE-RELATED"/>
    <property type="match status" value="1"/>
</dbReference>
<evidence type="ECO:0000256" key="8">
    <source>
        <dbReference type="ARBA" id="ARBA00023242"/>
    </source>
</evidence>
<evidence type="ECO:0000313" key="15">
    <source>
        <dbReference type="Proteomes" id="UP000735302"/>
    </source>
</evidence>
<evidence type="ECO:0000259" key="12">
    <source>
        <dbReference type="PROSITE" id="PS50157"/>
    </source>
</evidence>
<dbReference type="InterPro" id="IPR050331">
    <property type="entry name" value="Zinc_finger"/>
</dbReference>
<keyword evidence="3" id="KW-0677">Repeat</keyword>
<dbReference type="Pfam" id="PF00096">
    <property type="entry name" value="zf-C2H2"/>
    <property type="match status" value="4"/>
</dbReference>
<dbReference type="SUPFAM" id="SSF57667">
    <property type="entry name" value="beta-beta-alpha zinc fingers"/>
    <property type="match status" value="4"/>
</dbReference>
<name>A0AAV3ZX31_9GAST</name>
<evidence type="ECO:0000256" key="1">
    <source>
        <dbReference type="ARBA" id="ARBA00004123"/>
    </source>
</evidence>
<keyword evidence="10" id="KW-0175">Coiled coil</keyword>
<evidence type="ECO:0000256" key="9">
    <source>
        <dbReference type="PROSITE-ProRule" id="PRU00042"/>
    </source>
</evidence>
<dbReference type="InterPro" id="IPR036236">
    <property type="entry name" value="Znf_C2H2_sf"/>
</dbReference>
<keyword evidence="6" id="KW-0805">Transcription regulation</keyword>
<feature type="domain" description="C2H2-type" evidence="12">
    <location>
        <begin position="615"/>
        <end position="643"/>
    </location>
</feature>
<dbReference type="Pfam" id="PF13894">
    <property type="entry name" value="zf-C2H2_4"/>
    <property type="match status" value="1"/>
</dbReference>
<feature type="coiled-coil region" evidence="10">
    <location>
        <begin position="1172"/>
        <end position="1213"/>
    </location>
</feature>
<accession>A0AAV3ZX31</accession>
<feature type="domain" description="C2H2-type" evidence="12">
    <location>
        <begin position="485"/>
        <end position="512"/>
    </location>
</feature>